<evidence type="ECO:0000313" key="4">
    <source>
        <dbReference type="Proteomes" id="UP000769528"/>
    </source>
</evidence>
<reference evidence="3" key="2">
    <citation type="submission" date="2021-01" db="EMBL/GenBank/DDBJ databases">
        <authorList>
            <person name="Schikora-Tamarit M.A."/>
        </authorList>
    </citation>
    <scope>NUCLEOTIDE SEQUENCE</scope>
    <source>
        <strain evidence="3">CBS6341</strain>
    </source>
</reference>
<evidence type="ECO:0000256" key="1">
    <source>
        <dbReference type="SAM" id="Coils"/>
    </source>
</evidence>
<organism evidence="3 4">
    <name type="scientific">Wickerhamomyces mucosus</name>
    <dbReference type="NCBI Taxonomy" id="1378264"/>
    <lineage>
        <taxon>Eukaryota</taxon>
        <taxon>Fungi</taxon>
        <taxon>Dikarya</taxon>
        <taxon>Ascomycota</taxon>
        <taxon>Saccharomycotina</taxon>
        <taxon>Saccharomycetes</taxon>
        <taxon>Phaffomycetales</taxon>
        <taxon>Wickerhamomycetaceae</taxon>
        <taxon>Wickerhamomyces</taxon>
    </lineage>
</organism>
<gene>
    <name evidence="3" type="ORF">WICMUC_000497</name>
</gene>
<keyword evidence="1" id="KW-0175">Coiled coil</keyword>
<dbReference type="EMBL" id="JAEUBF010000152">
    <property type="protein sequence ID" value="KAH3680232.1"/>
    <property type="molecule type" value="Genomic_DNA"/>
</dbReference>
<reference evidence="3" key="1">
    <citation type="journal article" date="2021" name="Open Biol.">
        <title>Shared evolutionary footprints suggest mitochondrial oxidative damage underlies multiple complex I losses in fungi.</title>
        <authorList>
            <person name="Schikora-Tamarit M.A."/>
            <person name="Marcet-Houben M."/>
            <person name="Nosek J."/>
            <person name="Gabaldon T."/>
        </authorList>
    </citation>
    <scope>NUCLEOTIDE SEQUENCE</scope>
    <source>
        <strain evidence="3">CBS6341</strain>
    </source>
</reference>
<protein>
    <submittedName>
        <fullName evidence="3">Uncharacterized protein</fullName>
    </submittedName>
</protein>
<accession>A0A9P8PZ45</accession>
<feature type="region of interest" description="Disordered" evidence="2">
    <location>
        <begin position="126"/>
        <end position="159"/>
    </location>
</feature>
<evidence type="ECO:0000256" key="2">
    <source>
        <dbReference type="SAM" id="MobiDB-lite"/>
    </source>
</evidence>
<feature type="compositionally biased region" description="Polar residues" evidence="2">
    <location>
        <begin position="130"/>
        <end position="147"/>
    </location>
</feature>
<dbReference type="Proteomes" id="UP000769528">
    <property type="component" value="Unassembled WGS sequence"/>
</dbReference>
<feature type="compositionally biased region" description="Polar residues" evidence="2">
    <location>
        <begin position="497"/>
        <end position="510"/>
    </location>
</feature>
<proteinExistence type="predicted"/>
<comment type="caution">
    <text evidence="3">The sequence shown here is derived from an EMBL/GenBank/DDBJ whole genome shotgun (WGS) entry which is preliminary data.</text>
</comment>
<feature type="coiled-coil region" evidence="1">
    <location>
        <begin position="16"/>
        <end position="43"/>
    </location>
</feature>
<feature type="compositionally biased region" description="Acidic residues" evidence="2">
    <location>
        <begin position="526"/>
        <end position="544"/>
    </location>
</feature>
<keyword evidence="4" id="KW-1185">Reference proteome</keyword>
<name>A0A9P8PZ45_9ASCO</name>
<sequence length="552" mass="61622">MAPNANIAEPTMAEKVDQVNERIDKLESMHRSMETRLQEQIGQVLKAIQNNNNAVNPVYAGTNPAENRFPGDEGINSSTNKANPIKNENDFAANSSDLGQVKGQFIKAAAEPPLERQFPGLHQEGYHHQFNPSSTPFDGSSHVNPSRTPFDGSSHAEHHYESYGSGNADFLALGGSLKFPTSENHMLIALKAMVPTLFFAPHYKGQNRLASMKPLKIEEHLNLDIATIETVFSISKKLVAIKNTVTAHNVAIIDIYDHFRNYLSLHHVATLDAYIEGSKKPFVKSVNGLDGYYKLLIFLFYNLDLNDIQQQQELAILDQTPDIGSDLKDYLTQLTQKSYNLPNIQFRTILLRINQLWRINSPATYANAAVHLKLDDMDQLTVFDLMARFLPRGIKIERLSNAALQSATPSAVFNYHNKNQQSYRQHIIRSNNSSAGAKPFKPFDKCPNLKKTTKFFKPGCNCQLCLHNQDKYYKFTKKTGGPNRGFNSITEYISSSPGYPSTGIDSNGTPIPSMEALHNSIPVMEPSDDDSGLSSEDYDDEVPDESTSPLRP</sequence>
<dbReference type="AlphaFoldDB" id="A0A9P8PZ45"/>
<feature type="region of interest" description="Disordered" evidence="2">
    <location>
        <begin position="497"/>
        <end position="552"/>
    </location>
</feature>
<evidence type="ECO:0000313" key="3">
    <source>
        <dbReference type="EMBL" id="KAH3680232.1"/>
    </source>
</evidence>